<proteinExistence type="inferred from homology"/>
<dbReference type="PROSITE" id="PS00444">
    <property type="entry name" value="POLYPRENYL_SYNTHASE_2"/>
    <property type="match status" value="1"/>
</dbReference>
<comment type="cofactor">
    <cofactor evidence="1">
        <name>Mg(2+)</name>
        <dbReference type="ChEBI" id="CHEBI:18420"/>
    </cofactor>
</comment>
<dbReference type="CDD" id="cd00685">
    <property type="entry name" value="Trans_IPPS_HT"/>
    <property type="match status" value="1"/>
</dbReference>
<reference evidence="7" key="1">
    <citation type="journal article" date="2016" name="J. Ind. Microbiol. Biotechnol.">
        <title>Biosynthesis of mercapturic acid derivative of the labdane-type diterpene, cyslabdan that potentiates imipenem activity against methicillin-resistant Staphylococcus aureus: cyslabdan is generated by mycothiol-mediated xenobiotic detoxification.</title>
        <authorList>
            <person name="Ikeda H."/>
            <person name="Shin-ya K."/>
            <person name="Nagamitsu T."/>
            <person name="Tomoda H."/>
        </authorList>
    </citation>
    <scope>NUCLEOTIDE SEQUENCE</scope>
    <source>
        <strain evidence="7">K04-0144</strain>
    </source>
</reference>
<dbReference type="GO" id="GO:0004659">
    <property type="term" value="F:prenyltransferase activity"/>
    <property type="evidence" value="ECO:0007669"/>
    <property type="project" value="InterPro"/>
</dbReference>
<dbReference type="PROSITE" id="PS00723">
    <property type="entry name" value="POLYPRENYL_SYNTHASE_1"/>
    <property type="match status" value="1"/>
</dbReference>
<keyword evidence="4" id="KW-0479">Metal-binding</keyword>
<dbReference type="EMBL" id="LC064028">
    <property type="protein sequence ID" value="BAR97450.1"/>
    <property type="molecule type" value="Genomic_DNA"/>
</dbReference>
<evidence type="ECO:0000256" key="3">
    <source>
        <dbReference type="ARBA" id="ARBA00022679"/>
    </source>
</evidence>
<dbReference type="GO" id="GO:0008299">
    <property type="term" value="P:isoprenoid biosynthetic process"/>
    <property type="evidence" value="ECO:0007669"/>
    <property type="project" value="InterPro"/>
</dbReference>
<gene>
    <name evidence="7" type="primary">cldA</name>
</gene>
<evidence type="ECO:0000256" key="1">
    <source>
        <dbReference type="ARBA" id="ARBA00001946"/>
    </source>
</evidence>
<keyword evidence="5" id="KW-0460">Magnesium</keyword>
<dbReference type="Gene3D" id="1.10.600.10">
    <property type="entry name" value="Farnesyl Diphosphate Synthase"/>
    <property type="match status" value="1"/>
</dbReference>
<keyword evidence="3 6" id="KW-0808">Transferase</keyword>
<evidence type="ECO:0000256" key="4">
    <source>
        <dbReference type="ARBA" id="ARBA00022723"/>
    </source>
</evidence>
<evidence type="ECO:0000256" key="5">
    <source>
        <dbReference type="ARBA" id="ARBA00022842"/>
    </source>
</evidence>
<protein>
    <submittedName>
        <fullName evidence="7">Geranylgeranyl diphosphate synthase</fullName>
    </submittedName>
</protein>
<dbReference type="SUPFAM" id="SSF48576">
    <property type="entry name" value="Terpenoid synthases"/>
    <property type="match status" value="1"/>
</dbReference>
<dbReference type="AlphaFoldDB" id="A0A0H5B5M0"/>
<dbReference type="InterPro" id="IPR000092">
    <property type="entry name" value="Polyprenyl_synt"/>
</dbReference>
<dbReference type="InterPro" id="IPR008949">
    <property type="entry name" value="Isoprenoid_synthase_dom_sf"/>
</dbReference>
<dbReference type="SFLD" id="SFLDG01017">
    <property type="entry name" value="Polyprenyl_Transferase_Like"/>
    <property type="match status" value="1"/>
</dbReference>
<dbReference type="PANTHER" id="PTHR12001">
    <property type="entry name" value="GERANYLGERANYL PYROPHOSPHATE SYNTHASE"/>
    <property type="match status" value="1"/>
</dbReference>
<evidence type="ECO:0000256" key="6">
    <source>
        <dbReference type="RuleBase" id="RU004466"/>
    </source>
</evidence>
<dbReference type="SFLD" id="SFLDS00005">
    <property type="entry name" value="Isoprenoid_Synthase_Type_I"/>
    <property type="match status" value="1"/>
</dbReference>
<comment type="similarity">
    <text evidence="2 6">Belongs to the FPP/GGPP synthase family.</text>
</comment>
<dbReference type="Pfam" id="PF00348">
    <property type="entry name" value="polyprenyl_synt"/>
    <property type="match status" value="1"/>
</dbReference>
<evidence type="ECO:0000256" key="2">
    <source>
        <dbReference type="ARBA" id="ARBA00006706"/>
    </source>
</evidence>
<evidence type="ECO:0000313" key="7">
    <source>
        <dbReference type="EMBL" id="BAR97450.1"/>
    </source>
</evidence>
<dbReference type="InterPro" id="IPR033749">
    <property type="entry name" value="Polyprenyl_synt_CS"/>
</dbReference>
<name>A0A0H5B5M0_STRCP</name>
<dbReference type="GO" id="GO:0046872">
    <property type="term" value="F:metal ion binding"/>
    <property type="evidence" value="ECO:0007669"/>
    <property type="project" value="UniProtKB-KW"/>
</dbReference>
<organism evidence="7">
    <name type="scientific">Streptomyces cyslabdanicus</name>
    <dbReference type="NCBI Taxonomy" id="1470456"/>
    <lineage>
        <taxon>Bacteria</taxon>
        <taxon>Bacillati</taxon>
        <taxon>Actinomycetota</taxon>
        <taxon>Actinomycetes</taxon>
        <taxon>Kitasatosporales</taxon>
        <taxon>Streptomycetaceae</taxon>
        <taxon>Streptomyces</taxon>
    </lineage>
</organism>
<accession>A0A0H5B5M0</accession>
<sequence length="361" mass="39165">MAGTAWDTDIPTLISVRDDVDAVLEDFVDVQERAAHGPEMAPLFTTARRLLFSNGKRLRPLLCVAGWQAAGAPGDPHAVLRVAAALELFQTFALIHDDVMDDSDTRRGRPSAHRALAAEYMSGGGRLSKAEAHGRGAAILLGDLLLVWSDEMLAGAGLEARARARVLPLVDSMRAELVYGQYLDLLSTDRMSGDVEAALRVARYKTGKYTVERPLHLGVSLAGGDPRLLQTCTDFALPLGEAFQLRDDLLNVFGDPVRTGKPVGDDIREGKATVLLALAIQDASEADLKLLGTLVGSPELGSEDIDRFRTVMETTGARQRVEDMIIARRDTALATLEEADLPQDVAETLRQIVWMATERQS</sequence>
<dbReference type="PANTHER" id="PTHR12001:SF85">
    <property type="entry name" value="SHORT CHAIN ISOPRENYL DIPHOSPHATE SYNTHASE"/>
    <property type="match status" value="1"/>
</dbReference>